<evidence type="ECO:0000313" key="4">
    <source>
        <dbReference type="Proteomes" id="UP000664698"/>
    </source>
</evidence>
<protein>
    <submittedName>
        <fullName evidence="3">SRPBCC domain-containing protein</fullName>
    </submittedName>
</protein>
<organism evidence="3 4">
    <name type="scientific">Algoriphagus aestuariicola</name>
    <dbReference type="NCBI Taxonomy" id="1852016"/>
    <lineage>
        <taxon>Bacteria</taxon>
        <taxon>Pseudomonadati</taxon>
        <taxon>Bacteroidota</taxon>
        <taxon>Cytophagia</taxon>
        <taxon>Cytophagales</taxon>
        <taxon>Cyclobacteriaceae</taxon>
        <taxon>Algoriphagus</taxon>
    </lineage>
</organism>
<dbReference type="Pfam" id="PF08327">
    <property type="entry name" value="AHSA1"/>
    <property type="match status" value="1"/>
</dbReference>
<dbReference type="InterPro" id="IPR013538">
    <property type="entry name" value="ASHA1/2-like_C"/>
</dbReference>
<dbReference type="Gene3D" id="3.30.530.20">
    <property type="match status" value="1"/>
</dbReference>
<evidence type="ECO:0000259" key="2">
    <source>
        <dbReference type="Pfam" id="PF08327"/>
    </source>
</evidence>
<dbReference type="InterPro" id="IPR023393">
    <property type="entry name" value="START-like_dom_sf"/>
</dbReference>
<comment type="similarity">
    <text evidence="1">Belongs to the AHA1 family.</text>
</comment>
<keyword evidence="4" id="KW-1185">Reference proteome</keyword>
<reference evidence="3 4" key="1">
    <citation type="submission" date="2021-03" db="EMBL/GenBank/DDBJ databases">
        <title>novel species isolated from a fishpond in China.</title>
        <authorList>
            <person name="Lu H."/>
            <person name="Cai Z."/>
        </authorList>
    </citation>
    <scope>NUCLEOTIDE SEQUENCE [LARGE SCALE GENOMIC DNA]</scope>
    <source>
        <strain evidence="3 4">JCM 31546</strain>
    </source>
</reference>
<dbReference type="RefSeq" id="WP_206568266.1">
    <property type="nucleotide sequence ID" value="NZ_JAFKCW010000001.1"/>
</dbReference>
<comment type="caution">
    <text evidence="3">The sequence shown here is derived from an EMBL/GenBank/DDBJ whole genome shotgun (WGS) entry which is preliminary data.</text>
</comment>
<evidence type="ECO:0000313" key="3">
    <source>
        <dbReference type="EMBL" id="MBN7800314.1"/>
    </source>
</evidence>
<evidence type="ECO:0000256" key="1">
    <source>
        <dbReference type="ARBA" id="ARBA00006817"/>
    </source>
</evidence>
<feature type="domain" description="Activator of Hsp90 ATPase homologue 1/2-like C-terminal" evidence="2">
    <location>
        <begin position="27"/>
        <end position="150"/>
    </location>
</feature>
<gene>
    <name evidence="3" type="ORF">J0A67_05545</name>
</gene>
<sequence>MEIEEKNSWSSFIVSMPINMPGDAISNAWTSQDGLESWFLRLAEFSSPEGTVRDRNESIQIGDHYKWIWHGWSDEIVENGEILKPENGEIIRFTFGKAGIVSVKTSQKGSETILQLTQEQIPIDEDAKLNFHVGCKTGWTFYLLNLKSILLGGLDLRNKNNELNMD</sequence>
<dbReference type="Proteomes" id="UP000664698">
    <property type="component" value="Unassembled WGS sequence"/>
</dbReference>
<dbReference type="SUPFAM" id="SSF55961">
    <property type="entry name" value="Bet v1-like"/>
    <property type="match status" value="1"/>
</dbReference>
<dbReference type="EMBL" id="JAFKCW010000001">
    <property type="protein sequence ID" value="MBN7800314.1"/>
    <property type="molecule type" value="Genomic_DNA"/>
</dbReference>
<accession>A0ABS3BNC8</accession>
<proteinExistence type="inferred from homology"/>
<name>A0ABS3BNC8_9BACT</name>